<feature type="compositionally biased region" description="Polar residues" evidence="1">
    <location>
        <begin position="508"/>
        <end position="517"/>
    </location>
</feature>
<accession>A0A918S5B1</accession>
<dbReference type="PANTHER" id="PTHR42999:SF1">
    <property type="entry name" value="PENTAPEPTIDE REPEAT-CONTAINING PROTEIN"/>
    <property type="match status" value="1"/>
</dbReference>
<proteinExistence type="predicted"/>
<dbReference type="AlphaFoldDB" id="A0A918S5B1"/>
<dbReference type="Pfam" id="PF09937">
    <property type="entry name" value="DUF2169"/>
    <property type="match status" value="1"/>
</dbReference>
<gene>
    <name evidence="3" type="ORF">GCM10008090_33690</name>
</gene>
<feature type="region of interest" description="Disordered" evidence="1">
    <location>
        <begin position="486"/>
        <end position="517"/>
    </location>
</feature>
<evidence type="ECO:0000256" key="1">
    <source>
        <dbReference type="SAM" id="MobiDB-lite"/>
    </source>
</evidence>
<sequence>MQIIKPLKLGLIHRALYLDGRHQLCVSPLLWFSLSDGTVVPEQLAWNKMMACLDEGTVLDTGAPKQFPEVLLSGKAYARNPKKAVSMEVGVRLGDKFEKRVQVVGEQSWLFTDQGWTLTQEAPFDEMDLTWKNAFGGNGFAENTVGQGFISPDEMRNLAVGASVSRPSLRAINETQRRPEDRMTASCFGPVAITAPSRVTRAGTYDDDWLANHYPGLPPDHDPAVFNTAMADQWIHGKVQGNESFELWGVSPTSPTIQGTLPNVHVRAFVRKHAQTSLEEVSTRIDTVWFFPDQDVGLMVYRGLSDIDDSDALDIASLMLAYESQKDAPRSQAEYQKIYAARTDHQTAIAHVLNESQLSPRKSKEEQARLDAEKLDSQSQLHAQVAQSKQAILDRVDPDASIAEAVQQTPTKILVPPVPKQAIQRGDVDLTDTLQALTRLAEQAKSDSESKLESLDLTPSESPTEQPLTTSDLGRRFDAIQAAPDVGISSEKQQHLHSLSITGRRLSPTDTTASDQLTQTARQRLREAVLSAMARGQSLAGLDLSGADLRDLDFTGADLETTQFEGADLTGCLFTGTNLKDAVFTGAKLDHANLNQCQLGGANFSKVTAANCQFKHAKIGATMTLEANFTRCDFSGAKLDGASFINSHFTDCLLNGCLLNNVRFMQSAFIKTSFIGATFFQAMFLDSSLTANSFQQSIITRSIFAQVNAAEVDFQHAALDRVQFGGACALVGANFSSATANIIGFQGADLTESNFANAAIKQGNFTDCPLNRADLQSAAFYQCVFSGARFDNTYARQANFAESLMRKSRWRQSELNCAEFFGVNAKESSFDQCNLTDAKNLPSHIEVRI</sequence>
<dbReference type="SUPFAM" id="SSF141571">
    <property type="entry name" value="Pentapeptide repeat-like"/>
    <property type="match status" value="2"/>
</dbReference>
<organism evidence="3 4">
    <name type="scientific">Arenicella chitinivorans</name>
    <dbReference type="NCBI Taxonomy" id="1329800"/>
    <lineage>
        <taxon>Bacteria</taxon>
        <taxon>Pseudomonadati</taxon>
        <taxon>Pseudomonadota</taxon>
        <taxon>Gammaproteobacteria</taxon>
        <taxon>Arenicellales</taxon>
        <taxon>Arenicellaceae</taxon>
        <taxon>Arenicella</taxon>
    </lineage>
</organism>
<dbReference type="Gene3D" id="2.160.20.80">
    <property type="entry name" value="E3 ubiquitin-protein ligase SopA"/>
    <property type="match status" value="3"/>
</dbReference>
<keyword evidence="4" id="KW-1185">Reference proteome</keyword>
<reference evidence="3" key="2">
    <citation type="submission" date="2020-09" db="EMBL/GenBank/DDBJ databases">
        <authorList>
            <person name="Sun Q."/>
            <person name="Kim S."/>
        </authorList>
    </citation>
    <scope>NUCLEOTIDE SEQUENCE</scope>
    <source>
        <strain evidence="3">KCTC 12711</strain>
    </source>
</reference>
<dbReference type="Pfam" id="PF13599">
    <property type="entry name" value="Pentapeptide_4"/>
    <property type="match status" value="2"/>
</dbReference>
<dbReference type="InterPro" id="IPR001646">
    <property type="entry name" value="5peptide_repeat"/>
</dbReference>
<feature type="region of interest" description="Disordered" evidence="1">
    <location>
        <begin position="442"/>
        <end position="474"/>
    </location>
</feature>
<dbReference type="PANTHER" id="PTHR42999">
    <property type="entry name" value="ANTIBIOTIC RESISTANCE PROTEIN MCBG"/>
    <property type="match status" value="1"/>
</dbReference>
<comment type="caution">
    <text evidence="3">The sequence shown here is derived from an EMBL/GenBank/DDBJ whole genome shotgun (WGS) entry which is preliminary data.</text>
</comment>
<evidence type="ECO:0000313" key="4">
    <source>
        <dbReference type="Proteomes" id="UP000614811"/>
    </source>
</evidence>
<evidence type="ECO:0000259" key="2">
    <source>
        <dbReference type="Pfam" id="PF09937"/>
    </source>
</evidence>
<feature type="domain" description="DUF2169" evidence="2">
    <location>
        <begin position="20"/>
        <end position="302"/>
    </location>
</feature>
<feature type="compositionally biased region" description="Basic and acidic residues" evidence="1">
    <location>
        <begin position="442"/>
        <end position="454"/>
    </location>
</feature>
<reference evidence="3" key="1">
    <citation type="journal article" date="2014" name="Int. J. Syst. Evol. Microbiol.">
        <title>Complete genome sequence of Corynebacterium casei LMG S-19264T (=DSM 44701T), isolated from a smear-ripened cheese.</title>
        <authorList>
            <consortium name="US DOE Joint Genome Institute (JGI-PGF)"/>
            <person name="Walter F."/>
            <person name="Albersmeier A."/>
            <person name="Kalinowski J."/>
            <person name="Ruckert C."/>
        </authorList>
    </citation>
    <scope>NUCLEOTIDE SEQUENCE</scope>
    <source>
        <strain evidence="3">KCTC 12711</strain>
    </source>
</reference>
<evidence type="ECO:0000313" key="3">
    <source>
        <dbReference type="EMBL" id="GHA21012.1"/>
    </source>
</evidence>
<dbReference type="Pfam" id="PF00805">
    <property type="entry name" value="Pentapeptide"/>
    <property type="match status" value="1"/>
</dbReference>
<dbReference type="Proteomes" id="UP000614811">
    <property type="component" value="Unassembled WGS sequence"/>
</dbReference>
<feature type="compositionally biased region" description="Polar residues" evidence="1">
    <location>
        <begin position="459"/>
        <end position="472"/>
    </location>
</feature>
<dbReference type="InterPro" id="IPR052949">
    <property type="entry name" value="PA_immunity-related"/>
</dbReference>
<dbReference type="InterPro" id="IPR018683">
    <property type="entry name" value="DUF2169"/>
</dbReference>
<name>A0A918S5B1_9GAMM</name>
<dbReference type="RefSeq" id="WP_189402883.1">
    <property type="nucleotide sequence ID" value="NZ_BMXA01000009.1"/>
</dbReference>
<dbReference type="EMBL" id="BMXA01000009">
    <property type="protein sequence ID" value="GHA21012.1"/>
    <property type="molecule type" value="Genomic_DNA"/>
</dbReference>
<protein>
    <recommendedName>
        <fullName evidence="2">DUF2169 domain-containing protein</fullName>
    </recommendedName>
</protein>